<evidence type="ECO:0000256" key="1">
    <source>
        <dbReference type="ARBA" id="ARBA00022723"/>
    </source>
</evidence>
<feature type="chain" id="PRO_5011531359" evidence="4">
    <location>
        <begin position="35"/>
        <end position="1184"/>
    </location>
</feature>
<keyword evidence="1" id="KW-0479">Metal-binding</keyword>
<dbReference type="Proteomes" id="UP000199657">
    <property type="component" value="Unassembled WGS sequence"/>
</dbReference>
<evidence type="ECO:0000256" key="3">
    <source>
        <dbReference type="SAM" id="MobiDB-lite"/>
    </source>
</evidence>
<evidence type="ECO:0000256" key="4">
    <source>
        <dbReference type="SAM" id="SignalP"/>
    </source>
</evidence>
<dbReference type="AlphaFoldDB" id="A0A1H8S3R0"/>
<evidence type="ECO:0000313" key="7">
    <source>
        <dbReference type="Proteomes" id="UP000199657"/>
    </source>
</evidence>
<dbReference type="EMBL" id="FOEG01000002">
    <property type="protein sequence ID" value="SEO72958.1"/>
    <property type="molecule type" value="Genomic_DNA"/>
</dbReference>
<dbReference type="Pfam" id="PF05567">
    <property type="entry name" value="T4P_PilY1"/>
    <property type="match status" value="1"/>
</dbReference>
<evidence type="ECO:0000313" key="6">
    <source>
        <dbReference type="EMBL" id="SEO72958.1"/>
    </source>
</evidence>
<keyword evidence="7" id="KW-1185">Reference proteome</keyword>
<organism evidence="6 7">
    <name type="scientific">Aquisalimonas asiatica</name>
    <dbReference type="NCBI Taxonomy" id="406100"/>
    <lineage>
        <taxon>Bacteria</taxon>
        <taxon>Pseudomonadati</taxon>
        <taxon>Pseudomonadota</taxon>
        <taxon>Gammaproteobacteria</taxon>
        <taxon>Chromatiales</taxon>
        <taxon>Ectothiorhodospiraceae</taxon>
        <taxon>Aquisalimonas</taxon>
    </lineage>
</organism>
<evidence type="ECO:0000259" key="5">
    <source>
        <dbReference type="Pfam" id="PF05567"/>
    </source>
</evidence>
<accession>A0A1H8S3R0</accession>
<feature type="region of interest" description="Disordered" evidence="3">
    <location>
        <begin position="59"/>
        <end position="88"/>
    </location>
</feature>
<dbReference type="GO" id="GO:0046872">
    <property type="term" value="F:metal ion binding"/>
    <property type="evidence" value="ECO:0007669"/>
    <property type="project" value="UniProtKB-KW"/>
</dbReference>
<name>A0A1H8S3R0_9GAMM</name>
<proteinExistence type="predicted"/>
<dbReference type="InterPro" id="IPR008707">
    <property type="entry name" value="B-propeller_PilY1"/>
</dbReference>
<feature type="domain" description="PilY1 beta-propeller" evidence="5">
    <location>
        <begin position="666"/>
        <end position="996"/>
    </location>
</feature>
<keyword evidence="4" id="KW-0732">Signal</keyword>
<feature type="region of interest" description="Disordered" evidence="3">
    <location>
        <begin position="1101"/>
        <end position="1184"/>
    </location>
</feature>
<reference evidence="6 7" key="1">
    <citation type="submission" date="2016-10" db="EMBL/GenBank/DDBJ databases">
        <authorList>
            <person name="de Groot N.N."/>
        </authorList>
    </citation>
    <scope>NUCLEOTIDE SEQUENCE [LARGE SCALE GENOMIC DNA]</scope>
    <source>
        <strain evidence="6 7">CGMCC 1.6291</strain>
    </source>
</reference>
<keyword evidence="2" id="KW-0106">Calcium</keyword>
<evidence type="ECO:0000256" key="2">
    <source>
        <dbReference type="ARBA" id="ARBA00022837"/>
    </source>
</evidence>
<feature type="compositionally biased region" description="Basic and acidic residues" evidence="3">
    <location>
        <begin position="66"/>
        <end position="77"/>
    </location>
</feature>
<feature type="compositionally biased region" description="Polar residues" evidence="3">
    <location>
        <begin position="1115"/>
        <end position="1127"/>
    </location>
</feature>
<feature type="signal peptide" evidence="4">
    <location>
        <begin position="1"/>
        <end position="34"/>
    </location>
</feature>
<gene>
    <name evidence="6" type="ORF">SAMN04488052_102433</name>
</gene>
<dbReference type="STRING" id="406100.SAMN04488052_102433"/>
<protein>
    <submittedName>
        <fullName evidence="6">Type IV pilus assembly protein PilY1</fullName>
    </submittedName>
</protein>
<dbReference type="RefSeq" id="WP_245753968.1">
    <property type="nucleotide sequence ID" value="NZ_FOEG01000002.1"/>
</dbReference>
<sequence>MSRDFSSTDSALKLSRLAATAAVMSLGSTSLAHAEIAQKPLFMTGPGKPPNILLIPDTSESMQEGPDGRLAMDRDDPACQPGPDLEPDIDFDRDPDADHCPAGARNPGSKASIVKRVGLDLVDRYQGLIDLGLLSYQQAPASNTRDDFNDGGTVRWRLVERAIDVRFSQDDELGGDWDEDFDGSWDSDTKRFRVPHPTDDNLWIFFNDGVPGYLWNTGADGAAGVPEFDRTEFYWRNNPGGADFDNMTAYESLQTWNPGDGQFDTDSSLWLGNEAGSFQVFLVDSQRQRNIDSWGQRAAFLQMNQLEWRSTTSPGLGYLHVPIGGTNADGSVDTDHWDQIRTKLQPQRHDWDGSGNPMVDPEWPLIASGLTPLQGTMRTARDYFLGERQNFGSAQGNPLPQGTPDIPESCDVNAAIWVTDGLPSVSADGTERGDDFDLALEEAEEAIRSFYEDTEEEFGEGVSTYIVGFALPPGLSAVTDESNPLDILAEAGGTGSAFDATSEEGLDAAMNQIFSQVVQEAQGSAGAVAANTTSLQAGAAIFQAGFDASDWSGELQAFRVSNPQSEETGEDADLVSDSPAWDAESQLPSAPAREILTWVPDEEADGDDPWTQGTTTTFDYDNLGEPQQAYLDANDDRGPDRVAWLRGDSSNEGVGADDLRSRINLLGDIVHSEPLFVHSENFGYSQLDSGGDSYAEARQSWQDTSPKVLVAANDGKLHAFDGRLPCDSNGASNGIPCSSQGGTELFSVVPNSVYSKLTNLTDPDHSREYVLDGSPQLGHVYDRGSWRRIAVVAQGRGGSGVMAVDIDSREVLWEIDDSHSDLLGAVIGDPVLAKAPSGDWITIIPNGPGSEDGRAGFLILDTVSGELLNTWIPEGESNTDDNGMFSPVTADMNGDFRADRVYAGDLQGNLWRLDLTDQNPGSWDAPGFLNEDPLFQTDVPAGEEGRQPITARPALARGSGGELGIFFGTGQFFAVGDDNVDQSYIQSLYGIRDNDQAALPSRDQLLEQEIFWEGDDFGFELRATTDNTLEGERGWVMDLVSPNEGFEGERVTEGALVRGGDRVVFSTLIPTADEDPCQPGGGTGWIMEFNAFTGERLERSPWDLSGDGFGEESFADTSEGSLPTSGIRSPVGIPSQPRVMEPAPDDPDQGREYKIPAGSDGEIWDDMPDEERSGYSWRTWRQIR</sequence>